<dbReference type="OMA" id="EHECAGT"/>
<dbReference type="PANTHER" id="PTHR14758:SF1">
    <property type="entry name" value="CENTROSOME-ASSOCIATED FAM110 C-TERMINAL DOMAIN-CONTAINING PROTEIN"/>
    <property type="match status" value="1"/>
</dbReference>
<feature type="region of interest" description="Disordered" evidence="2">
    <location>
        <begin position="137"/>
        <end position="166"/>
    </location>
</feature>
<dbReference type="GeneID" id="106060071"/>
<evidence type="ECO:0000313" key="8">
    <source>
        <dbReference type="RefSeq" id="XP_055885572.1"/>
    </source>
</evidence>
<dbReference type="Pfam" id="PF14160">
    <property type="entry name" value="FAM110_C"/>
    <property type="match status" value="1"/>
</dbReference>
<feature type="compositionally biased region" description="Basic and acidic residues" evidence="2">
    <location>
        <begin position="77"/>
        <end position="91"/>
    </location>
</feature>
<feature type="region of interest" description="Disordered" evidence="2">
    <location>
        <begin position="387"/>
        <end position="407"/>
    </location>
</feature>
<dbReference type="OrthoDB" id="10028183at2759"/>
<accession>A0A9W3AE77</accession>
<dbReference type="AlphaFoldDB" id="A0A9W3AE77"/>
<feature type="compositionally biased region" description="Low complexity" evidence="2">
    <location>
        <begin position="476"/>
        <end position="487"/>
    </location>
</feature>
<feature type="region of interest" description="Disordered" evidence="2">
    <location>
        <begin position="65"/>
        <end position="91"/>
    </location>
</feature>
<evidence type="ECO:0000313" key="9">
    <source>
        <dbReference type="RefSeq" id="XP_055885573.1"/>
    </source>
</evidence>
<evidence type="ECO:0000313" key="4">
    <source>
        <dbReference type="Proteomes" id="UP001165740"/>
    </source>
</evidence>
<feature type="region of interest" description="Disordered" evidence="2">
    <location>
        <begin position="363"/>
        <end position="382"/>
    </location>
</feature>
<proteinExistence type="inferred from homology"/>
<organism evidence="4 8">
    <name type="scientific">Biomphalaria glabrata</name>
    <name type="common">Bloodfluke planorb</name>
    <name type="synonym">Freshwater snail</name>
    <dbReference type="NCBI Taxonomy" id="6526"/>
    <lineage>
        <taxon>Eukaryota</taxon>
        <taxon>Metazoa</taxon>
        <taxon>Spiralia</taxon>
        <taxon>Lophotrochozoa</taxon>
        <taxon>Mollusca</taxon>
        <taxon>Gastropoda</taxon>
        <taxon>Heterobranchia</taxon>
        <taxon>Euthyneura</taxon>
        <taxon>Panpulmonata</taxon>
        <taxon>Hygrophila</taxon>
        <taxon>Lymnaeoidea</taxon>
        <taxon>Planorbidae</taxon>
        <taxon>Biomphalaria</taxon>
    </lineage>
</organism>
<feature type="compositionally biased region" description="Polar residues" evidence="2">
    <location>
        <begin position="461"/>
        <end position="475"/>
    </location>
</feature>
<dbReference type="RefSeq" id="XP_055885573.1">
    <property type="nucleotide sequence ID" value="XM_056029598.1"/>
</dbReference>
<evidence type="ECO:0000313" key="5">
    <source>
        <dbReference type="RefSeq" id="XP_055885569.1"/>
    </source>
</evidence>
<dbReference type="Proteomes" id="UP001165740">
    <property type="component" value="Chromosome 5"/>
</dbReference>
<name>A0A9W3AE77_BIOGL</name>
<feature type="compositionally biased region" description="Polar residues" evidence="2">
    <location>
        <begin position="202"/>
        <end position="212"/>
    </location>
</feature>
<protein>
    <submittedName>
        <fullName evidence="5 6">Uncharacterized protein LOC106060071 isoform X1</fullName>
    </submittedName>
</protein>
<feature type="region of interest" description="Disordered" evidence="2">
    <location>
        <begin position="260"/>
        <end position="284"/>
    </location>
</feature>
<dbReference type="RefSeq" id="XP_055885570.1">
    <property type="nucleotide sequence ID" value="XM_056029595.1"/>
</dbReference>
<feature type="compositionally biased region" description="Basic and acidic residues" evidence="2">
    <location>
        <begin position="137"/>
        <end position="147"/>
    </location>
</feature>
<evidence type="ECO:0000256" key="2">
    <source>
        <dbReference type="SAM" id="MobiDB-lite"/>
    </source>
</evidence>
<dbReference type="InterPro" id="IPR025740">
    <property type="entry name" value="FAM110"/>
</dbReference>
<dbReference type="InterPro" id="IPR025741">
    <property type="entry name" value="FAM110_C"/>
</dbReference>
<evidence type="ECO:0000313" key="7">
    <source>
        <dbReference type="RefSeq" id="XP_055885571.1"/>
    </source>
</evidence>
<feature type="domain" description="Centrosome-associated FAM110 C-terminal" evidence="3">
    <location>
        <begin position="510"/>
        <end position="612"/>
    </location>
</feature>
<dbReference type="RefSeq" id="XP_055885569.1">
    <property type="nucleotide sequence ID" value="XM_056029594.1"/>
</dbReference>
<feature type="compositionally biased region" description="Polar residues" evidence="2">
    <location>
        <begin position="264"/>
        <end position="277"/>
    </location>
</feature>
<evidence type="ECO:0000256" key="1">
    <source>
        <dbReference type="ARBA" id="ARBA00010576"/>
    </source>
</evidence>
<feature type="region of interest" description="Disordered" evidence="2">
    <location>
        <begin position="200"/>
        <end position="231"/>
    </location>
</feature>
<feature type="region of interest" description="Disordered" evidence="2">
    <location>
        <begin position="446"/>
        <end position="487"/>
    </location>
</feature>
<evidence type="ECO:0000313" key="6">
    <source>
        <dbReference type="RefSeq" id="XP_055885570.1"/>
    </source>
</evidence>
<feature type="compositionally biased region" description="Basic and acidic residues" evidence="2">
    <location>
        <begin position="366"/>
        <end position="376"/>
    </location>
</feature>
<evidence type="ECO:0000259" key="3">
    <source>
        <dbReference type="Pfam" id="PF14160"/>
    </source>
</evidence>
<comment type="similarity">
    <text evidence="1">Belongs to the FAM110 family.</text>
</comment>
<sequence>MSLLVTSCTMGKQPDRLLHKGPAYLKTRTNMGLFAQNRKSAVELLAASKAQFYLKSSVKLEQHQDLAVSDGQNQRFSSKESKQKEPTRSKSEFDLSQILLYKVEDENDENNNDTSNDSIVSEKDVQATVQKLYLKHTAEKDTSEEKTSTPASFNPENVKGKDTLSSGFSVNKISLSGEETDACRQTSLSISSATLESKLEDNTASDASQDNVKLTKPVPLPRRLREKPVPPPRKYRVSAVILSSEPDPLEPPVYTVTKKDVLTPTDSPKSVTRVSSRSETKPAIPKKPVVLSNTTRDEGLFTSRSTSQISIKSSPEVEKTNTYTAKPIFISSPVVKSEHFQAKPVYISELGVTLTQRSQTVTSNRDFLDNKSKKQCPDSVSTKSVLCKRNSTGSSDSSSSKNRLTHTLKSEILNQTDSKLEMSIESAEQAVYQSDISVVPLASMESELDQSEDGEVREVSRANSSLSGTLDQQDASPLSLSPTPYSSCVPRSHSDISCRLESQHSRDSSIVSSRSRLSRASAGADLENFFNQMGLEKGVLEPINRLKELQTSEVFESMSSLDSHDAASICSTYSRSEQEWSESQSMDRSHHQTSIIERNARIIKWLCNVRKAKNPAKTEMAAGGKE</sequence>
<feature type="compositionally biased region" description="Low complexity" evidence="2">
    <location>
        <begin position="391"/>
        <end position="400"/>
    </location>
</feature>
<dbReference type="RefSeq" id="XP_055885572.1">
    <property type="nucleotide sequence ID" value="XM_056029597.1"/>
</dbReference>
<keyword evidence="4" id="KW-1185">Reference proteome</keyword>
<gene>
    <name evidence="5 6 7 8 9" type="primary">LOC106060071</name>
</gene>
<dbReference type="RefSeq" id="XP_055885571.1">
    <property type="nucleotide sequence ID" value="XM_056029596.1"/>
</dbReference>
<dbReference type="PANTHER" id="PTHR14758">
    <property type="entry name" value="AGAP005440-PA"/>
    <property type="match status" value="1"/>
</dbReference>
<reference evidence="5 6" key="1">
    <citation type="submission" date="2025-04" db="UniProtKB">
        <authorList>
            <consortium name="RefSeq"/>
        </authorList>
    </citation>
    <scope>IDENTIFICATION</scope>
</reference>